<dbReference type="EMBL" id="CAKMRJ010005412">
    <property type="protein sequence ID" value="CAH1441103.1"/>
    <property type="molecule type" value="Genomic_DNA"/>
</dbReference>
<reference evidence="1 2" key="1">
    <citation type="submission" date="2022-01" db="EMBL/GenBank/DDBJ databases">
        <authorList>
            <person name="Xiong W."/>
            <person name="Schranz E."/>
        </authorList>
    </citation>
    <scope>NUCLEOTIDE SEQUENCE [LARGE SCALE GENOMIC DNA]</scope>
</reference>
<gene>
    <name evidence="1" type="ORF">LVIROSA_LOCUS27190</name>
</gene>
<accession>A0AAU9NTH4</accession>
<proteinExistence type="predicted"/>
<organism evidence="1 2">
    <name type="scientific">Lactuca virosa</name>
    <dbReference type="NCBI Taxonomy" id="75947"/>
    <lineage>
        <taxon>Eukaryota</taxon>
        <taxon>Viridiplantae</taxon>
        <taxon>Streptophyta</taxon>
        <taxon>Embryophyta</taxon>
        <taxon>Tracheophyta</taxon>
        <taxon>Spermatophyta</taxon>
        <taxon>Magnoliopsida</taxon>
        <taxon>eudicotyledons</taxon>
        <taxon>Gunneridae</taxon>
        <taxon>Pentapetalae</taxon>
        <taxon>asterids</taxon>
        <taxon>campanulids</taxon>
        <taxon>Asterales</taxon>
        <taxon>Asteraceae</taxon>
        <taxon>Cichorioideae</taxon>
        <taxon>Cichorieae</taxon>
        <taxon>Lactucinae</taxon>
        <taxon>Lactuca</taxon>
    </lineage>
</organism>
<name>A0AAU9NTH4_9ASTR</name>
<keyword evidence="2" id="KW-1185">Reference proteome</keyword>
<protein>
    <submittedName>
        <fullName evidence="1">Uncharacterized protein</fullName>
    </submittedName>
</protein>
<dbReference type="Proteomes" id="UP001157418">
    <property type="component" value="Unassembled WGS sequence"/>
</dbReference>
<evidence type="ECO:0000313" key="1">
    <source>
        <dbReference type="EMBL" id="CAH1441103.1"/>
    </source>
</evidence>
<sequence length="102" mass="11540">MFADGCSIIVVINNQKSTVTHYPFLYMIDQEGGCGGNNDLTRCSGGINSLNEAKRQHSVGAYRRMYALISKMPKRLLRRNKGFHEANKPTIFYVKILARTRS</sequence>
<evidence type="ECO:0000313" key="2">
    <source>
        <dbReference type="Proteomes" id="UP001157418"/>
    </source>
</evidence>
<comment type="caution">
    <text evidence="1">The sequence shown here is derived from an EMBL/GenBank/DDBJ whole genome shotgun (WGS) entry which is preliminary data.</text>
</comment>
<dbReference type="AlphaFoldDB" id="A0AAU9NTH4"/>